<keyword evidence="2" id="KW-1185">Reference proteome</keyword>
<dbReference type="AlphaFoldDB" id="A0A2T6B9C6"/>
<dbReference type="Proteomes" id="UP000244224">
    <property type="component" value="Unassembled WGS sequence"/>
</dbReference>
<evidence type="ECO:0000313" key="2">
    <source>
        <dbReference type="Proteomes" id="UP000244224"/>
    </source>
</evidence>
<name>A0A2T6B9C6_9RHOB</name>
<evidence type="ECO:0000313" key="1">
    <source>
        <dbReference type="EMBL" id="PTX52653.1"/>
    </source>
</evidence>
<comment type="caution">
    <text evidence="1">The sequence shown here is derived from an EMBL/GenBank/DDBJ whole genome shotgun (WGS) entry which is preliminary data.</text>
</comment>
<dbReference type="RefSeq" id="WP_108128057.1">
    <property type="nucleotide sequence ID" value="NZ_QBKP01000002.1"/>
</dbReference>
<sequence length="120" mass="13516">MSDTAGRCGWVARGDEDEAAEVVGLPARGVYETWGLIGWPLELGSAEPDYGPLDESDPFTLEEDEEEMFILRVEARAGEELLDVVDRLHNAYMLTCKRRHLLPRTYFFEGFDGRCVMVGT</sequence>
<gene>
    <name evidence="1" type="ORF">C8N34_102471</name>
</gene>
<dbReference type="EMBL" id="QBKP01000002">
    <property type="protein sequence ID" value="PTX52653.1"/>
    <property type="molecule type" value="Genomic_DNA"/>
</dbReference>
<protein>
    <submittedName>
        <fullName evidence="1">Uncharacterized protein</fullName>
    </submittedName>
</protein>
<proteinExistence type="predicted"/>
<organism evidence="1 2">
    <name type="scientific">Gemmobacter caeni</name>
    <dbReference type="NCBI Taxonomy" id="589035"/>
    <lineage>
        <taxon>Bacteria</taxon>
        <taxon>Pseudomonadati</taxon>
        <taxon>Pseudomonadota</taxon>
        <taxon>Alphaproteobacteria</taxon>
        <taxon>Rhodobacterales</taxon>
        <taxon>Paracoccaceae</taxon>
        <taxon>Gemmobacter</taxon>
    </lineage>
</organism>
<reference evidence="1 2" key="1">
    <citation type="submission" date="2018-04" db="EMBL/GenBank/DDBJ databases">
        <title>Genomic Encyclopedia of Archaeal and Bacterial Type Strains, Phase II (KMG-II): from individual species to whole genera.</title>
        <authorList>
            <person name="Goeker M."/>
        </authorList>
    </citation>
    <scope>NUCLEOTIDE SEQUENCE [LARGE SCALE GENOMIC DNA]</scope>
    <source>
        <strain evidence="1 2">DSM 21823</strain>
    </source>
</reference>
<accession>A0A2T6B9C6</accession>